<evidence type="ECO:0000259" key="3">
    <source>
        <dbReference type="PROSITE" id="PS51755"/>
    </source>
</evidence>
<accession>A0ABS7GXE2</accession>
<dbReference type="InterPro" id="IPR001867">
    <property type="entry name" value="OmpR/PhoB-type_DNA-bd"/>
</dbReference>
<evidence type="ECO:0000256" key="1">
    <source>
        <dbReference type="ARBA" id="ARBA00023125"/>
    </source>
</evidence>
<evidence type="ECO:0000313" key="4">
    <source>
        <dbReference type="EMBL" id="MBW9054555.1"/>
    </source>
</evidence>
<keyword evidence="1 2" id="KW-0238">DNA-binding</keyword>
<dbReference type="PROSITE" id="PS51755">
    <property type="entry name" value="OMPR_PHOB"/>
    <property type="match status" value="1"/>
</dbReference>
<dbReference type="Gene3D" id="1.10.10.10">
    <property type="entry name" value="Winged helix-like DNA-binding domain superfamily/Winged helix DNA-binding domain"/>
    <property type="match status" value="1"/>
</dbReference>
<feature type="domain" description="OmpR/PhoB-type" evidence="3">
    <location>
        <begin position="1"/>
        <end position="46"/>
    </location>
</feature>
<evidence type="ECO:0000256" key="2">
    <source>
        <dbReference type="PROSITE-ProRule" id="PRU01091"/>
    </source>
</evidence>
<dbReference type="Pfam" id="PF00486">
    <property type="entry name" value="Trans_reg_C"/>
    <property type="match status" value="1"/>
</dbReference>
<dbReference type="Proteomes" id="UP000717752">
    <property type="component" value="Unassembled WGS sequence"/>
</dbReference>
<dbReference type="InterPro" id="IPR016032">
    <property type="entry name" value="Sig_transdc_resp-reg_C-effctor"/>
</dbReference>
<feature type="DNA-binding region" description="OmpR/PhoB-type" evidence="2">
    <location>
        <begin position="1"/>
        <end position="46"/>
    </location>
</feature>
<protein>
    <submittedName>
        <fullName evidence="4">Winged helix-turn-helix domain-containing protein</fullName>
    </submittedName>
</protein>
<proteinExistence type="predicted"/>
<dbReference type="InterPro" id="IPR036388">
    <property type="entry name" value="WH-like_DNA-bd_sf"/>
</dbReference>
<reference evidence="4 5" key="1">
    <citation type="journal article" date="2021" name="MBio">
        <title>Poor Competitiveness of Bradyrhizobium in Pigeon Pea Root Colonization in Indian Soils.</title>
        <authorList>
            <person name="Chalasani D."/>
            <person name="Basu A."/>
            <person name="Pullabhotla S.V.S.R.N."/>
            <person name="Jorrin B."/>
            <person name="Neal A.L."/>
            <person name="Poole P.S."/>
            <person name="Podile A.R."/>
            <person name="Tkacz A."/>
        </authorList>
    </citation>
    <scope>NUCLEOTIDE SEQUENCE [LARGE SCALE GENOMIC DNA]</scope>
    <source>
        <strain evidence="4 5">HU56</strain>
    </source>
</reference>
<evidence type="ECO:0000313" key="5">
    <source>
        <dbReference type="Proteomes" id="UP000717752"/>
    </source>
</evidence>
<gene>
    <name evidence="4" type="ORF">JNB85_19315</name>
</gene>
<sequence>MRSLNSDSSDRNIDFLVNRLRLKLGDNAKSPIYIATQYGEGYVWIATPSRRGPIDAFLIIGPSFELQNHPLRQQGMSWSPQVP</sequence>
<keyword evidence="5" id="KW-1185">Reference proteome</keyword>
<dbReference type="SUPFAM" id="SSF46894">
    <property type="entry name" value="C-terminal effector domain of the bipartite response regulators"/>
    <property type="match status" value="1"/>
</dbReference>
<comment type="caution">
    <text evidence="4">The sequence shown here is derived from an EMBL/GenBank/DDBJ whole genome shotgun (WGS) entry which is preliminary data.</text>
</comment>
<name>A0ABS7GXE2_9HYPH</name>
<dbReference type="EMBL" id="JAEUAK010000007">
    <property type="protein sequence ID" value="MBW9054555.1"/>
    <property type="molecule type" value="Genomic_DNA"/>
</dbReference>
<dbReference type="RefSeq" id="WP_220335916.1">
    <property type="nucleotide sequence ID" value="NZ_JAEUAK010000007.1"/>
</dbReference>
<organism evidence="4 5">
    <name type="scientific">Rhizobium mesosinicum</name>
    <dbReference type="NCBI Taxonomy" id="335017"/>
    <lineage>
        <taxon>Bacteria</taxon>
        <taxon>Pseudomonadati</taxon>
        <taxon>Pseudomonadota</taxon>
        <taxon>Alphaproteobacteria</taxon>
        <taxon>Hyphomicrobiales</taxon>
        <taxon>Rhizobiaceae</taxon>
        <taxon>Rhizobium/Agrobacterium group</taxon>
        <taxon>Rhizobium</taxon>
    </lineage>
</organism>